<organism evidence="3 4">
    <name type="scientific">Nonomuraea rosea</name>
    <dbReference type="NCBI Taxonomy" id="638574"/>
    <lineage>
        <taxon>Bacteria</taxon>
        <taxon>Bacillati</taxon>
        <taxon>Actinomycetota</taxon>
        <taxon>Actinomycetes</taxon>
        <taxon>Streptosporangiales</taxon>
        <taxon>Streptosporangiaceae</taxon>
        <taxon>Nonomuraea</taxon>
    </lineage>
</organism>
<dbReference type="Gene3D" id="3.30.750.24">
    <property type="entry name" value="STAS domain"/>
    <property type="match status" value="1"/>
</dbReference>
<dbReference type="SUPFAM" id="SSF52091">
    <property type="entry name" value="SpoIIaa-like"/>
    <property type="match status" value="1"/>
</dbReference>
<name>A0ABP6YA93_9ACTN</name>
<protein>
    <recommendedName>
        <fullName evidence="2">STAS domain-containing protein</fullName>
    </recommendedName>
</protein>
<dbReference type="InterPro" id="IPR002645">
    <property type="entry name" value="STAS_dom"/>
</dbReference>
<feature type="domain" description="STAS" evidence="2">
    <location>
        <begin position="26"/>
        <end position="85"/>
    </location>
</feature>
<sequence>MTGVRPPDRVNAMAGTEQLLYLDDMLHVTCTVTPGHSIVRLVGEIDRINVTELVHTLDRARRIDERLVVDLGQVTFSDVAGVRALSLFAGSGPTVVRDTPQQIDRLMRLLDLPSFRERGDGDGRRTDADPPASARSDGDLRGG</sequence>
<evidence type="ECO:0000259" key="2">
    <source>
        <dbReference type="PROSITE" id="PS50801"/>
    </source>
</evidence>
<keyword evidence="4" id="KW-1185">Reference proteome</keyword>
<proteinExistence type="predicted"/>
<feature type="compositionally biased region" description="Basic and acidic residues" evidence="1">
    <location>
        <begin position="115"/>
        <end position="128"/>
    </location>
</feature>
<evidence type="ECO:0000256" key="1">
    <source>
        <dbReference type="SAM" id="MobiDB-lite"/>
    </source>
</evidence>
<comment type="caution">
    <text evidence="3">The sequence shown here is derived from an EMBL/GenBank/DDBJ whole genome shotgun (WGS) entry which is preliminary data.</text>
</comment>
<gene>
    <name evidence="3" type="ORF">GCM10022419_071600</name>
</gene>
<dbReference type="PROSITE" id="PS50801">
    <property type="entry name" value="STAS"/>
    <property type="match status" value="1"/>
</dbReference>
<dbReference type="Pfam" id="PF01740">
    <property type="entry name" value="STAS"/>
    <property type="match status" value="1"/>
</dbReference>
<dbReference type="EMBL" id="BAABDQ010000018">
    <property type="protein sequence ID" value="GAA3579824.1"/>
    <property type="molecule type" value="Genomic_DNA"/>
</dbReference>
<dbReference type="CDD" id="cd07043">
    <property type="entry name" value="STAS_anti-anti-sigma_factors"/>
    <property type="match status" value="1"/>
</dbReference>
<dbReference type="InterPro" id="IPR036513">
    <property type="entry name" value="STAS_dom_sf"/>
</dbReference>
<evidence type="ECO:0000313" key="4">
    <source>
        <dbReference type="Proteomes" id="UP001500630"/>
    </source>
</evidence>
<reference evidence="4" key="1">
    <citation type="journal article" date="2019" name="Int. J. Syst. Evol. Microbiol.">
        <title>The Global Catalogue of Microorganisms (GCM) 10K type strain sequencing project: providing services to taxonomists for standard genome sequencing and annotation.</title>
        <authorList>
            <consortium name="The Broad Institute Genomics Platform"/>
            <consortium name="The Broad Institute Genome Sequencing Center for Infectious Disease"/>
            <person name="Wu L."/>
            <person name="Ma J."/>
        </authorList>
    </citation>
    <scope>NUCLEOTIDE SEQUENCE [LARGE SCALE GENOMIC DNA]</scope>
    <source>
        <strain evidence="4">JCM 17326</strain>
    </source>
</reference>
<feature type="region of interest" description="Disordered" evidence="1">
    <location>
        <begin position="115"/>
        <end position="143"/>
    </location>
</feature>
<accession>A0ABP6YA93</accession>
<evidence type="ECO:0000313" key="3">
    <source>
        <dbReference type="EMBL" id="GAA3579824.1"/>
    </source>
</evidence>
<dbReference type="Proteomes" id="UP001500630">
    <property type="component" value="Unassembled WGS sequence"/>
</dbReference>